<evidence type="ECO:0000256" key="1">
    <source>
        <dbReference type="SAM" id="MobiDB-lite"/>
    </source>
</evidence>
<evidence type="ECO:0000313" key="2">
    <source>
        <dbReference type="EMBL" id="KAJ8876054.1"/>
    </source>
</evidence>
<dbReference type="Proteomes" id="UP001159363">
    <property type="component" value="Chromosome 8"/>
</dbReference>
<protein>
    <submittedName>
        <fullName evidence="2">Uncharacterized protein</fullName>
    </submittedName>
</protein>
<organism evidence="2 3">
    <name type="scientific">Dryococelus australis</name>
    <dbReference type="NCBI Taxonomy" id="614101"/>
    <lineage>
        <taxon>Eukaryota</taxon>
        <taxon>Metazoa</taxon>
        <taxon>Ecdysozoa</taxon>
        <taxon>Arthropoda</taxon>
        <taxon>Hexapoda</taxon>
        <taxon>Insecta</taxon>
        <taxon>Pterygota</taxon>
        <taxon>Neoptera</taxon>
        <taxon>Polyneoptera</taxon>
        <taxon>Phasmatodea</taxon>
        <taxon>Verophasmatodea</taxon>
        <taxon>Anareolatae</taxon>
        <taxon>Phasmatidae</taxon>
        <taxon>Eurycanthinae</taxon>
        <taxon>Dryococelus</taxon>
    </lineage>
</organism>
<comment type="caution">
    <text evidence="2">The sequence shown here is derived from an EMBL/GenBank/DDBJ whole genome shotgun (WGS) entry which is preliminary data.</text>
</comment>
<proteinExistence type="predicted"/>
<reference evidence="2 3" key="1">
    <citation type="submission" date="2023-02" db="EMBL/GenBank/DDBJ databases">
        <title>LHISI_Scaffold_Assembly.</title>
        <authorList>
            <person name="Stuart O.P."/>
            <person name="Cleave R."/>
            <person name="Magrath M.J.L."/>
            <person name="Mikheyev A.S."/>
        </authorList>
    </citation>
    <scope>NUCLEOTIDE SEQUENCE [LARGE SCALE GENOMIC DNA]</scope>
    <source>
        <strain evidence="2">Daus_M_001</strain>
        <tissue evidence="2">Leg muscle</tissue>
    </source>
</reference>
<dbReference type="EMBL" id="JARBHB010000009">
    <property type="protein sequence ID" value="KAJ8876054.1"/>
    <property type="molecule type" value="Genomic_DNA"/>
</dbReference>
<feature type="region of interest" description="Disordered" evidence="1">
    <location>
        <begin position="789"/>
        <end position="808"/>
    </location>
</feature>
<gene>
    <name evidence="2" type="ORF">PR048_023962</name>
</gene>
<sequence length="808" mass="88134">MPPLRASNIVESPFIVPHSAHETSGLIVRQRNTKRCLGVRFQGNGAADVVVVRLLASQLGEPGSIPAGSRPDFRMFGNLAGRCRWFGGFSQGFPSPHANSFRRYSILTSRPRHYESPKSLPYVVCQRNNPLLRGKASILTVDHAITFPKCELRKQTRRGGSNMSRWLADPRKYRFPASLWRWGLCTVTAFHEGAAVAERIACSPPTIASQVQSPAGSLPDFRMWESYRTMPLVGGFSRGSPVSQALSFRRCSILTSITLIASQYLAVENSPNLFTHSIMKAISTLDVAQSRTSHLVARAEVLCRGRGGSQAPEMVETPSVPRLSPVSMLITPLPHSLPLEGHQLLDPMSATRYQPFGHDLPCSGQDIVFPLITKHIADNRFTFIEKICLRDKTENTGHYNVSSGSTVVLAHTLLHFTSVAPVNLSPVAYDPKTSTHQESTESSQPSLELAQQSTSGLDCLLAACELKRTSDETEELQVRVQKYQGTGGRAADGRESDLLGERYAGGHVSVTESERPIIKDAAAHTDKLIAARPSLTPRSSYFSIYHTTLPTSSVNTTCRPLRGEWSKAESLASHATLSVSRVIPERQGTTAAICEIASASLCAVKRGTDLRDCGLDAYLGRATFSSSLRDYVGAAVRTLASPTKTNRVRFPAGPLPDFCTWGIMLDDAAGGRVFSGISNFPRSCIPALLRFHLVSTLSTLLTQLLRAAQAAKCRGLQPPSTGQNTCSAHRELPRRSALGVSHSTSRLDYDRVPFQSGLVGRGDRAARLVSVLSGAASGRRMLIPSKGWWRWPGPDKKPTPRERPLRLS</sequence>
<name>A0ABQ9GVQ8_9NEOP</name>
<accession>A0ABQ9GVQ8</accession>
<feature type="compositionally biased region" description="Basic and acidic residues" evidence="1">
    <location>
        <begin position="793"/>
        <end position="808"/>
    </location>
</feature>
<keyword evidence="3" id="KW-1185">Reference proteome</keyword>
<evidence type="ECO:0000313" key="3">
    <source>
        <dbReference type="Proteomes" id="UP001159363"/>
    </source>
</evidence>